<proteinExistence type="predicted"/>
<evidence type="ECO:0000313" key="1">
    <source>
        <dbReference type="EMBL" id="VIJ07859.1"/>
    </source>
</evidence>
<evidence type="ECO:0000313" key="2">
    <source>
        <dbReference type="Proteomes" id="UP000508034"/>
    </source>
</evidence>
<dbReference type="EMBL" id="CAAKHA010000028">
    <property type="protein sequence ID" value="VIJ07859.1"/>
    <property type="molecule type" value="Genomic_DNA"/>
</dbReference>
<organism evidence="1 2">
    <name type="scientific">Bacillus thuringiensis subsp. israelensis</name>
    <dbReference type="NCBI Taxonomy" id="1430"/>
    <lineage>
        <taxon>Bacteria</taxon>
        <taxon>Bacillati</taxon>
        <taxon>Bacillota</taxon>
        <taxon>Bacilli</taxon>
        <taxon>Bacillales</taxon>
        <taxon>Bacillaceae</taxon>
        <taxon>Bacillus</taxon>
        <taxon>Bacillus cereus group</taxon>
    </lineage>
</organism>
<dbReference type="Proteomes" id="UP000508034">
    <property type="component" value="Unassembled WGS sequence"/>
</dbReference>
<accession>A0AAX3HZQ2</accession>
<gene>
    <name evidence="1" type="ORF">BTAR23_AR23_05955</name>
</gene>
<name>A0AAX3HZQ2_BACTI</name>
<sequence length="55" mass="6277">MISSYLVSYILVTGNTAIKKVARVHASSEVFAVNKIKRELERRFSHPTKIEVYPV</sequence>
<dbReference type="AlphaFoldDB" id="A0AAX3HZQ2"/>
<reference evidence="1 2" key="1">
    <citation type="submission" date="2019-04" db="EMBL/GenBank/DDBJ databases">
        <authorList>
            <person name="Patino-Navarrete R."/>
            <person name="Patino Navarrete R."/>
        </authorList>
    </citation>
    <scope>NUCLEOTIDE SEQUENCE [LARGE SCALE GENOMIC DNA]</scope>
    <source>
        <strain evidence="1">Bacillus thuringiensis strain AR23</strain>
    </source>
</reference>
<comment type="caution">
    <text evidence="1">The sequence shown here is derived from an EMBL/GenBank/DDBJ whole genome shotgun (WGS) entry which is preliminary data.</text>
</comment>
<protein>
    <submittedName>
        <fullName evidence="1">Uncharacterized protein</fullName>
    </submittedName>
</protein>
<dbReference type="RefSeq" id="WP_000625950.1">
    <property type="nucleotide sequence ID" value="NZ_CAAKHA010000028.1"/>
</dbReference>